<evidence type="ECO:0000256" key="4">
    <source>
        <dbReference type="ARBA" id="ARBA00022989"/>
    </source>
</evidence>
<protein>
    <submittedName>
        <fullName evidence="8">GtrA-like family protein</fullName>
    </submittedName>
</protein>
<evidence type="ECO:0000313" key="9">
    <source>
        <dbReference type="Proteomes" id="UP000011680"/>
    </source>
</evidence>
<sequence>MATDSRFTTLYNRTRIGQFVSVGVVGAVVETIIVAFLTAAFGTEPLLAKVIGAEASITIMFTINDKWTFADEGATDTLATARRWSKSHLVRVVGLAISFSVLFYLTSGVAFSLSVSGVEFWPTIANIIGIFTGMIANYVAESLFTWEIS</sequence>
<evidence type="ECO:0000259" key="7">
    <source>
        <dbReference type="Pfam" id="PF04138"/>
    </source>
</evidence>
<comment type="similarity">
    <text evidence="2">Belongs to the GtrA family.</text>
</comment>
<keyword evidence="9" id="KW-1185">Reference proteome</keyword>
<keyword evidence="3 6" id="KW-0812">Transmembrane</keyword>
<keyword evidence="4 6" id="KW-1133">Transmembrane helix</keyword>
<evidence type="ECO:0000256" key="6">
    <source>
        <dbReference type="SAM" id="Phobius"/>
    </source>
</evidence>
<keyword evidence="5 6" id="KW-0472">Membrane</keyword>
<dbReference type="RefSeq" id="WP_007738982.1">
    <property type="nucleotide sequence ID" value="NZ_AOMF01000141.1"/>
</dbReference>
<comment type="caution">
    <text evidence="8">The sequence shown here is derived from an EMBL/GenBank/DDBJ whole genome shotgun (WGS) entry which is preliminary data.</text>
</comment>
<name>M0N9R6_9EURY</name>
<dbReference type="InterPro" id="IPR007267">
    <property type="entry name" value="GtrA_DPMS_TM"/>
</dbReference>
<accession>M0N9R6</accession>
<reference evidence="8 9" key="1">
    <citation type="journal article" date="2014" name="PLoS Genet.">
        <title>Phylogenetically driven sequencing of extremely halophilic archaea reveals strategies for static and dynamic osmo-response.</title>
        <authorList>
            <person name="Becker E.A."/>
            <person name="Seitzer P.M."/>
            <person name="Tritt A."/>
            <person name="Larsen D."/>
            <person name="Krusor M."/>
            <person name="Yao A.I."/>
            <person name="Wu D."/>
            <person name="Madern D."/>
            <person name="Eisen J.A."/>
            <person name="Darling A.E."/>
            <person name="Facciotti M.T."/>
        </authorList>
    </citation>
    <scope>NUCLEOTIDE SEQUENCE [LARGE SCALE GENOMIC DNA]</scope>
    <source>
        <strain evidence="8 9">JCM 13552</strain>
    </source>
</reference>
<feature type="transmembrane region" description="Helical" evidence="6">
    <location>
        <begin position="92"/>
        <end position="114"/>
    </location>
</feature>
<dbReference type="STRING" id="1227457.C451_06705"/>
<dbReference type="InterPro" id="IPR051401">
    <property type="entry name" value="GtrA_CellWall_Glycosyl"/>
</dbReference>
<dbReference type="eggNOG" id="arCOG02228">
    <property type="taxonomic scope" value="Archaea"/>
</dbReference>
<dbReference type="EMBL" id="AOMF01000141">
    <property type="protein sequence ID" value="EMA54318.1"/>
    <property type="molecule type" value="Genomic_DNA"/>
</dbReference>
<gene>
    <name evidence="8" type="ORF">C451_06705</name>
</gene>
<proteinExistence type="inferred from homology"/>
<dbReference type="Proteomes" id="UP000011680">
    <property type="component" value="Unassembled WGS sequence"/>
</dbReference>
<dbReference type="GO" id="GO:0000271">
    <property type="term" value="P:polysaccharide biosynthetic process"/>
    <property type="evidence" value="ECO:0007669"/>
    <property type="project" value="InterPro"/>
</dbReference>
<organism evidence="8 9">
    <name type="scientific">Halococcus thailandensis JCM 13552</name>
    <dbReference type="NCBI Taxonomy" id="1227457"/>
    <lineage>
        <taxon>Archaea</taxon>
        <taxon>Methanobacteriati</taxon>
        <taxon>Methanobacteriota</taxon>
        <taxon>Stenosarchaea group</taxon>
        <taxon>Halobacteria</taxon>
        <taxon>Halobacteriales</taxon>
        <taxon>Halococcaceae</taxon>
        <taxon>Halococcus</taxon>
    </lineage>
</organism>
<comment type="subcellular location">
    <subcellularLocation>
        <location evidence="1">Membrane</location>
        <topology evidence="1">Multi-pass membrane protein</topology>
    </subcellularLocation>
</comment>
<dbReference type="PANTHER" id="PTHR38459:SF1">
    <property type="entry name" value="PROPHAGE BACTOPRENOL-LINKED GLUCOSE TRANSLOCASE HOMOLOG"/>
    <property type="match status" value="1"/>
</dbReference>
<dbReference type="PANTHER" id="PTHR38459">
    <property type="entry name" value="PROPHAGE BACTOPRENOL-LINKED GLUCOSE TRANSLOCASE HOMOLOG"/>
    <property type="match status" value="1"/>
</dbReference>
<evidence type="ECO:0000313" key="8">
    <source>
        <dbReference type="EMBL" id="EMA54318.1"/>
    </source>
</evidence>
<dbReference type="GO" id="GO:0005886">
    <property type="term" value="C:plasma membrane"/>
    <property type="evidence" value="ECO:0007669"/>
    <property type="project" value="TreeGrafter"/>
</dbReference>
<dbReference type="OrthoDB" id="44002at2157"/>
<evidence type="ECO:0000256" key="3">
    <source>
        <dbReference type="ARBA" id="ARBA00022692"/>
    </source>
</evidence>
<dbReference type="Pfam" id="PF04138">
    <property type="entry name" value="GtrA_DPMS_TM"/>
    <property type="match status" value="1"/>
</dbReference>
<feature type="domain" description="GtrA/DPMS transmembrane" evidence="7">
    <location>
        <begin position="18"/>
        <end position="146"/>
    </location>
</feature>
<evidence type="ECO:0000256" key="1">
    <source>
        <dbReference type="ARBA" id="ARBA00004141"/>
    </source>
</evidence>
<evidence type="ECO:0000256" key="2">
    <source>
        <dbReference type="ARBA" id="ARBA00009399"/>
    </source>
</evidence>
<evidence type="ECO:0000256" key="5">
    <source>
        <dbReference type="ARBA" id="ARBA00023136"/>
    </source>
</evidence>
<feature type="transmembrane region" description="Helical" evidence="6">
    <location>
        <begin position="120"/>
        <end position="140"/>
    </location>
</feature>
<feature type="transmembrane region" description="Helical" evidence="6">
    <location>
        <begin position="20"/>
        <end position="41"/>
    </location>
</feature>
<dbReference type="AlphaFoldDB" id="M0N9R6"/>